<dbReference type="EMBL" id="FNHE01000005">
    <property type="protein sequence ID" value="SDM39880.1"/>
    <property type="molecule type" value="Genomic_DNA"/>
</dbReference>
<feature type="transmembrane region" description="Helical" evidence="1">
    <location>
        <begin position="65"/>
        <end position="84"/>
    </location>
</feature>
<feature type="transmembrane region" description="Helical" evidence="1">
    <location>
        <begin position="38"/>
        <end position="58"/>
    </location>
</feature>
<protein>
    <submittedName>
        <fullName evidence="2">Uncharacterized protein</fullName>
    </submittedName>
</protein>
<evidence type="ECO:0000313" key="3">
    <source>
        <dbReference type="Proteomes" id="UP000198680"/>
    </source>
</evidence>
<reference evidence="3" key="1">
    <citation type="submission" date="2016-10" db="EMBL/GenBank/DDBJ databases">
        <authorList>
            <person name="Varghese N."/>
            <person name="Submissions S."/>
        </authorList>
    </citation>
    <scope>NUCLEOTIDE SEQUENCE [LARGE SCALE GENOMIC DNA]</scope>
    <source>
        <strain evidence="3">DSM 45419</strain>
    </source>
</reference>
<dbReference type="Proteomes" id="UP000198680">
    <property type="component" value="Unassembled WGS sequence"/>
</dbReference>
<feature type="transmembrane region" description="Helical" evidence="1">
    <location>
        <begin position="12"/>
        <end position="32"/>
    </location>
</feature>
<organism evidence="2 3">
    <name type="scientific">Geodermatophilus siccatus</name>
    <dbReference type="NCBI Taxonomy" id="1137991"/>
    <lineage>
        <taxon>Bacteria</taxon>
        <taxon>Bacillati</taxon>
        <taxon>Actinomycetota</taxon>
        <taxon>Actinomycetes</taxon>
        <taxon>Geodermatophilales</taxon>
        <taxon>Geodermatophilaceae</taxon>
        <taxon>Geodermatophilus</taxon>
    </lineage>
</organism>
<dbReference type="AlphaFoldDB" id="A0A1G9SWT4"/>
<keyword evidence="3" id="KW-1185">Reference proteome</keyword>
<sequence length="118" mass="11538">MTAAVAASVRAPGLGRVAAGLALGSAVVHLLLVDATSLGALVMAGMALACLPCAAHLWRAPTGAVWGLVAAVDAGMLALHAQMLAGAHHAAPAAPLMWLGLVLVLAQLAVAGVAGLRR</sequence>
<gene>
    <name evidence="2" type="ORF">SAMN05660642_02403</name>
</gene>
<evidence type="ECO:0000256" key="1">
    <source>
        <dbReference type="SAM" id="Phobius"/>
    </source>
</evidence>
<keyword evidence="1" id="KW-0812">Transmembrane</keyword>
<accession>A0A1G9SWT4</accession>
<name>A0A1G9SWT4_9ACTN</name>
<keyword evidence="1" id="KW-0472">Membrane</keyword>
<dbReference type="RefSeq" id="WP_091218211.1">
    <property type="nucleotide sequence ID" value="NZ_FNHE01000005.1"/>
</dbReference>
<dbReference type="STRING" id="1137991.SAMN05660642_02403"/>
<feature type="transmembrane region" description="Helical" evidence="1">
    <location>
        <begin position="96"/>
        <end position="116"/>
    </location>
</feature>
<proteinExistence type="predicted"/>
<evidence type="ECO:0000313" key="2">
    <source>
        <dbReference type="EMBL" id="SDM39880.1"/>
    </source>
</evidence>
<keyword evidence="1" id="KW-1133">Transmembrane helix</keyword>